<feature type="region of interest" description="Disordered" evidence="1">
    <location>
        <begin position="13"/>
        <end position="137"/>
    </location>
</feature>
<evidence type="ECO:0000313" key="2">
    <source>
        <dbReference type="EMBL" id="WWD22634.1"/>
    </source>
</evidence>
<feature type="compositionally biased region" description="Basic and acidic residues" evidence="1">
    <location>
        <begin position="286"/>
        <end position="310"/>
    </location>
</feature>
<dbReference type="KEGG" id="ksn:43587710"/>
<dbReference type="RefSeq" id="XP_031861997.1">
    <property type="nucleotide sequence ID" value="XM_032003584.1"/>
</dbReference>
<proteinExistence type="predicted"/>
<gene>
    <name evidence="2" type="ORF">CI109_107127</name>
</gene>
<keyword evidence="3" id="KW-1185">Reference proteome</keyword>
<feature type="compositionally biased region" description="Basic and acidic residues" evidence="1">
    <location>
        <begin position="220"/>
        <end position="240"/>
    </location>
</feature>
<name>A0A5M6C788_9TREE</name>
<organism evidence="2 3">
    <name type="scientific">Kwoniella shandongensis</name>
    <dbReference type="NCBI Taxonomy" id="1734106"/>
    <lineage>
        <taxon>Eukaryota</taxon>
        <taxon>Fungi</taxon>
        <taxon>Dikarya</taxon>
        <taxon>Basidiomycota</taxon>
        <taxon>Agaricomycotina</taxon>
        <taxon>Tremellomycetes</taxon>
        <taxon>Tremellales</taxon>
        <taxon>Cryptococcaceae</taxon>
        <taxon>Kwoniella</taxon>
    </lineage>
</organism>
<feature type="region of interest" description="Disordered" evidence="1">
    <location>
        <begin position="170"/>
        <end position="318"/>
    </location>
</feature>
<dbReference type="EMBL" id="CP144064">
    <property type="protein sequence ID" value="WWD22634.1"/>
    <property type="molecule type" value="Genomic_DNA"/>
</dbReference>
<reference evidence="2" key="2">
    <citation type="submission" date="2024-01" db="EMBL/GenBank/DDBJ databases">
        <title>Comparative genomics of Cryptococcus and Kwoniella reveals pathogenesis evolution and contrasting modes of karyotype evolution via chromosome fusion or intercentromeric recombination.</title>
        <authorList>
            <person name="Coelho M.A."/>
            <person name="David-Palma M."/>
            <person name="Shea T."/>
            <person name="Bowers K."/>
            <person name="McGinley-Smith S."/>
            <person name="Mohammad A.W."/>
            <person name="Gnirke A."/>
            <person name="Yurkov A.M."/>
            <person name="Nowrousian M."/>
            <person name="Sun S."/>
            <person name="Cuomo C.A."/>
            <person name="Heitman J."/>
        </authorList>
    </citation>
    <scope>NUCLEOTIDE SEQUENCE</scope>
    <source>
        <strain evidence="2">CBS 12478</strain>
    </source>
</reference>
<evidence type="ECO:0000313" key="3">
    <source>
        <dbReference type="Proteomes" id="UP000322225"/>
    </source>
</evidence>
<reference evidence="2" key="1">
    <citation type="submission" date="2017-08" db="EMBL/GenBank/DDBJ databases">
        <authorList>
            <person name="Cuomo C."/>
            <person name="Billmyre B."/>
            <person name="Heitman J."/>
        </authorList>
    </citation>
    <scope>NUCLEOTIDE SEQUENCE</scope>
    <source>
        <strain evidence="2">CBS 12478</strain>
    </source>
</reference>
<dbReference type="GeneID" id="43587710"/>
<dbReference type="AlphaFoldDB" id="A0A5M6C788"/>
<dbReference type="Proteomes" id="UP000322225">
    <property type="component" value="Chromosome 14"/>
</dbReference>
<sequence length="318" mass="34541">MPLYKITEKRLKKREWEDETGITALKSKMREMGEGSASGSGEEWSDESDSESGSDDEGAGSVSDDDDDDEGSEEEGDEEDEDVDGELDSDAEDFDEGSSDDDGDEEGSVGGKRKRSVSVSDASDISDDFSRTVEETLEDPIYTSGEIQRCVFCPGKLLKNDGMLKDHLESKAHKRASKRFSTHITAHPPPPGSDPREIVEQILDELEEGPIPSAPSASTKETRVTQEGAKKEGKSMSRKERKEHKARLLLEQNNITGAGQEASKSGDGEGGLNRKARRLLAAQQKGEGKSDSAVKGQEGKSVKDAKDKSTKVKKQKVT</sequence>
<protein>
    <submittedName>
        <fullName evidence="2">Uncharacterized protein</fullName>
    </submittedName>
</protein>
<feature type="compositionally biased region" description="Basic residues" evidence="1">
    <location>
        <begin position="172"/>
        <end position="181"/>
    </location>
</feature>
<evidence type="ECO:0000256" key="1">
    <source>
        <dbReference type="SAM" id="MobiDB-lite"/>
    </source>
</evidence>
<accession>A0A5M6C788</accession>
<dbReference type="OrthoDB" id="2576622at2759"/>
<feature type="compositionally biased region" description="Acidic residues" evidence="1">
    <location>
        <begin position="43"/>
        <end position="107"/>
    </location>
</feature>